<feature type="domain" description="Zn(2)-C6 fungal-type" evidence="3">
    <location>
        <begin position="10"/>
        <end position="38"/>
    </location>
</feature>
<gene>
    <name evidence="4" type="ORF">EYC84_003810</name>
</gene>
<evidence type="ECO:0000313" key="5">
    <source>
        <dbReference type="Proteomes" id="UP000322873"/>
    </source>
</evidence>
<organism evidence="4 5">
    <name type="scientific">Monilinia fructicola</name>
    <name type="common">Brown rot fungus</name>
    <name type="synonym">Ciboria fructicola</name>
    <dbReference type="NCBI Taxonomy" id="38448"/>
    <lineage>
        <taxon>Eukaryota</taxon>
        <taxon>Fungi</taxon>
        <taxon>Dikarya</taxon>
        <taxon>Ascomycota</taxon>
        <taxon>Pezizomycotina</taxon>
        <taxon>Leotiomycetes</taxon>
        <taxon>Helotiales</taxon>
        <taxon>Sclerotiniaceae</taxon>
        <taxon>Monilinia</taxon>
    </lineage>
</organism>
<dbReference type="SMART" id="SM00066">
    <property type="entry name" value="GAL4"/>
    <property type="match status" value="1"/>
</dbReference>
<dbReference type="Pfam" id="PF00172">
    <property type="entry name" value="Zn_clus"/>
    <property type="match status" value="1"/>
</dbReference>
<dbReference type="InterPro" id="IPR036864">
    <property type="entry name" value="Zn2-C6_fun-type_DNA-bd_sf"/>
</dbReference>
<keyword evidence="5" id="KW-1185">Reference proteome</keyword>
<accession>A0A5M9JXW0</accession>
<dbReference type="EMBL" id="VICG01000004">
    <property type="protein sequence ID" value="KAA8573323.1"/>
    <property type="molecule type" value="Genomic_DNA"/>
</dbReference>
<dbReference type="OrthoDB" id="4314040at2759"/>
<evidence type="ECO:0000256" key="2">
    <source>
        <dbReference type="SAM" id="MobiDB-lite"/>
    </source>
</evidence>
<dbReference type="GO" id="GO:0000981">
    <property type="term" value="F:DNA-binding transcription factor activity, RNA polymerase II-specific"/>
    <property type="evidence" value="ECO:0007669"/>
    <property type="project" value="InterPro"/>
</dbReference>
<dbReference type="PROSITE" id="PS00463">
    <property type="entry name" value="ZN2_CY6_FUNGAL_1"/>
    <property type="match status" value="1"/>
</dbReference>
<name>A0A5M9JXW0_MONFR</name>
<reference evidence="4 5" key="1">
    <citation type="submission" date="2019-06" db="EMBL/GenBank/DDBJ databases">
        <title>Genome Sequence of the Brown Rot Fungal Pathogen Monilinia fructicola.</title>
        <authorList>
            <person name="De Miccolis Angelini R.M."/>
            <person name="Landi L."/>
            <person name="Abate D."/>
            <person name="Pollastro S."/>
            <person name="Romanazzi G."/>
            <person name="Faretra F."/>
        </authorList>
    </citation>
    <scope>NUCLEOTIDE SEQUENCE [LARGE SCALE GENOMIC DNA]</scope>
    <source>
        <strain evidence="4 5">Mfrc123</strain>
    </source>
</reference>
<evidence type="ECO:0000259" key="3">
    <source>
        <dbReference type="PROSITE" id="PS50048"/>
    </source>
</evidence>
<keyword evidence="1" id="KW-0539">Nucleus</keyword>
<dbReference type="Gene3D" id="4.10.240.10">
    <property type="entry name" value="Zn(2)-C6 fungal-type DNA-binding domain"/>
    <property type="match status" value="1"/>
</dbReference>
<dbReference type="VEuPathDB" id="FungiDB:MFRU_053g00310"/>
<dbReference type="InterPro" id="IPR001138">
    <property type="entry name" value="Zn2Cys6_DnaBD"/>
</dbReference>
<dbReference type="PANTHER" id="PTHR38791:SF13">
    <property type="entry name" value="ZN(2)-C6 FUNGAL-TYPE DOMAIN-CONTAINING PROTEIN"/>
    <property type="match status" value="1"/>
</dbReference>
<dbReference type="SUPFAM" id="SSF57701">
    <property type="entry name" value="Zn2/Cys6 DNA-binding domain"/>
    <property type="match status" value="1"/>
</dbReference>
<dbReference type="InterPro" id="IPR021858">
    <property type="entry name" value="Fun_TF"/>
</dbReference>
<comment type="caution">
    <text evidence="4">The sequence shown here is derived from an EMBL/GenBank/DDBJ whole genome shotgun (WGS) entry which is preliminary data.</text>
</comment>
<dbReference type="GO" id="GO:0008270">
    <property type="term" value="F:zinc ion binding"/>
    <property type="evidence" value="ECO:0007669"/>
    <property type="project" value="InterPro"/>
</dbReference>
<dbReference type="PANTHER" id="PTHR38791">
    <property type="entry name" value="ZN(II)2CYS6 TRANSCRIPTION FACTOR (EUROFUNG)-RELATED-RELATED"/>
    <property type="match status" value="1"/>
</dbReference>
<dbReference type="AlphaFoldDB" id="A0A5M9JXW0"/>
<proteinExistence type="predicted"/>
<dbReference type="Pfam" id="PF11951">
    <property type="entry name" value="Fungal_trans_2"/>
    <property type="match status" value="1"/>
</dbReference>
<protein>
    <recommendedName>
        <fullName evidence="3">Zn(2)-C6 fungal-type domain-containing protein</fullName>
    </recommendedName>
</protein>
<dbReference type="CDD" id="cd00067">
    <property type="entry name" value="GAL4"/>
    <property type="match status" value="1"/>
</dbReference>
<evidence type="ECO:0000313" key="4">
    <source>
        <dbReference type="EMBL" id="KAA8573323.1"/>
    </source>
</evidence>
<dbReference type="InterPro" id="IPR053175">
    <property type="entry name" value="DHMBA_Reg_Transcription_Factor"/>
</dbReference>
<feature type="region of interest" description="Disordered" evidence="2">
    <location>
        <begin position="82"/>
        <end position="112"/>
    </location>
</feature>
<evidence type="ECO:0000256" key="1">
    <source>
        <dbReference type="ARBA" id="ARBA00023242"/>
    </source>
</evidence>
<feature type="compositionally biased region" description="Polar residues" evidence="2">
    <location>
        <begin position="90"/>
        <end position="102"/>
    </location>
</feature>
<sequence length="603" mass="67038">MVNTGKPSRGCHLCRARRIKCDEGKPSCVRCQRSKRECPGYRDDFELKLRDQTQATKRKASAAFDASTPTFTIDSYGPISKIGASRPAKKTNTLKNPNTSSAIRPGINPSPLKPSSFSDYSLIEANSLASPVPETGIELSGPTKLIVPRQFSPPIDQRATCYFLSNFVLLPRGQTAKGNLDFIIPIVFGGSTETTLNLALNAVAYVAFANQPNAKELLPLADSKYVTALNQINKDLQDAQKAKQDSTLAAVFLLSFYEQLSSHPMSLSGWLSHIDGAVALVKARGKSQLDTKIGRSLFDAVRTHMTVECISRSRYIKEGVDWWTSFASEDKVQHEVSVLNLKVANLRAESHQICTLEAHTTENVERVLNHLREAELIEKQYVEWYDNLPSKWTPRVVAWIDDIAEKYLESATCHPGRVDAYVELWMATTHNVARASRLFILTTILRCTAWLSAGVDYRLTPEYIDISRQASLLIDDIISSVPFFFGWNTEDNLPVVENSYFPCGNNSKIGGKGVTGVWAIWPVFAAAASDFATDSQRLWLRGRLKYIAEDSGIRQAEALLQVPTRYPSTFIYKDQTMIEDIKKANMVSMAVDAAHKQNIATAV</sequence>
<dbReference type="Proteomes" id="UP000322873">
    <property type="component" value="Unassembled WGS sequence"/>
</dbReference>
<dbReference type="PROSITE" id="PS50048">
    <property type="entry name" value="ZN2_CY6_FUNGAL_2"/>
    <property type="match status" value="1"/>
</dbReference>